<feature type="transmembrane region" description="Helical" evidence="1">
    <location>
        <begin position="126"/>
        <end position="146"/>
    </location>
</feature>
<organism evidence="2 3">
    <name type="scientific">Clostridium yunnanense</name>
    <dbReference type="NCBI Taxonomy" id="2800325"/>
    <lineage>
        <taxon>Bacteria</taxon>
        <taxon>Bacillati</taxon>
        <taxon>Bacillota</taxon>
        <taxon>Clostridia</taxon>
        <taxon>Eubacteriales</taxon>
        <taxon>Clostridiaceae</taxon>
        <taxon>Clostridium</taxon>
    </lineage>
</organism>
<feature type="transmembrane region" description="Helical" evidence="1">
    <location>
        <begin position="26"/>
        <end position="44"/>
    </location>
</feature>
<feature type="transmembrane region" description="Helical" evidence="1">
    <location>
        <begin position="56"/>
        <end position="74"/>
    </location>
</feature>
<accession>A0ABS1EKZ2</accession>
<evidence type="ECO:0000313" key="3">
    <source>
        <dbReference type="Proteomes" id="UP000596739"/>
    </source>
</evidence>
<keyword evidence="1" id="KW-0472">Membrane</keyword>
<feature type="transmembrane region" description="Helical" evidence="1">
    <location>
        <begin position="95"/>
        <end position="114"/>
    </location>
</feature>
<reference evidence="3" key="1">
    <citation type="submission" date="2021-01" db="EMBL/GenBank/DDBJ databases">
        <title>Genome public.</title>
        <authorList>
            <person name="Liu C."/>
            <person name="Sun Q."/>
        </authorList>
    </citation>
    <scope>NUCLEOTIDE SEQUENCE [LARGE SCALE GENOMIC DNA]</scope>
    <source>
        <strain evidence="3">YIM B02505</strain>
    </source>
</reference>
<dbReference type="RefSeq" id="WP_200266790.1">
    <property type="nucleotide sequence ID" value="NZ_JAENHN010000010.1"/>
</dbReference>
<dbReference type="EMBL" id="JAENHN010000010">
    <property type="protein sequence ID" value="MBK1810026.1"/>
    <property type="molecule type" value="Genomic_DNA"/>
</dbReference>
<dbReference type="Proteomes" id="UP000596739">
    <property type="component" value="Unassembled WGS sequence"/>
</dbReference>
<evidence type="ECO:0000313" key="2">
    <source>
        <dbReference type="EMBL" id="MBK1810026.1"/>
    </source>
</evidence>
<keyword evidence="1" id="KW-0812">Transmembrane</keyword>
<name>A0ABS1EKZ2_9CLOT</name>
<comment type="caution">
    <text evidence="2">The sequence shown here is derived from an EMBL/GenBank/DDBJ whole genome shotgun (WGS) entry which is preliminary data.</text>
</comment>
<evidence type="ECO:0000256" key="1">
    <source>
        <dbReference type="SAM" id="Phobius"/>
    </source>
</evidence>
<proteinExistence type="predicted"/>
<sequence length="159" mass="18839">MFIVTKVKLLISKLYEEFRKSKSIRALWDFIYIGVIGLNSYIWLFHNNRNEPKMKYVIVGMAIVYVVTSFLLSVMFRGDKLRRQKIYLVRKIFRLIYTAVYLTIIMLHLINLGLFDTIPDGKVELLIYNIVMFIVIAITGTISLWWKKVLDIILNIRSR</sequence>
<keyword evidence="3" id="KW-1185">Reference proteome</keyword>
<gene>
    <name evidence="2" type="ORF">JHL18_05130</name>
</gene>
<protein>
    <submittedName>
        <fullName evidence="2">Uncharacterized protein</fullName>
    </submittedName>
</protein>
<keyword evidence="1" id="KW-1133">Transmembrane helix</keyword>